<proteinExistence type="predicted"/>
<organism evidence="1 2">
    <name type="scientific">Pontibacter virosus</name>
    <dbReference type="NCBI Taxonomy" id="1765052"/>
    <lineage>
        <taxon>Bacteria</taxon>
        <taxon>Pseudomonadati</taxon>
        <taxon>Bacteroidota</taxon>
        <taxon>Cytophagia</taxon>
        <taxon>Cytophagales</taxon>
        <taxon>Hymenobacteraceae</taxon>
        <taxon>Pontibacter</taxon>
    </lineage>
</organism>
<comment type="caution">
    <text evidence="1">The sequence shown here is derived from an EMBL/GenBank/DDBJ whole genome shotgun (WGS) entry which is preliminary data.</text>
</comment>
<dbReference type="EMBL" id="QEKI01000008">
    <property type="protein sequence ID" value="PVY40158.1"/>
    <property type="molecule type" value="Genomic_DNA"/>
</dbReference>
<gene>
    <name evidence="1" type="ORF">C8E01_10852</name>
</gene>
<evidence type="ECO:0000313" key="1">
    <source>
        <dbReference type="EMBL" id="PVY40158.1"/>
    </source>
</evidence>
<protein>
    <submittedName>
        <fullName evidence="1">Uncharacterized protein</fullName>
    </submittedName>
</protein>
<name>A0A2U1AUR1_9BACT</name>
<reference evidence="1 2" key="1">
    <citation type="submission" date="2018-04" db="EMBL/GenBank/DDBJ databases">
        <title>Genomic Encyclopedia of Type Strains, Phase IV (KMG-IV): sequencing the most valuable type-strain genomes for metagenomic binning, comparative biology and taxonomic classification.</title>
        <authorList>
            <person name="Goeker M."/>
        </authorList>
    </citation>
    <scope>NUCLEOTIDE SEQUENCE [LARGE SCALE GENOMIC DNA]</scope>
    <source>
        <strain evidence="1 2">DSM 100231</strain>
    </source>
</reference>
<dbReference type="AlphaFoldDB" id="A0A2U1AUR1"/>
<dbReference type="Proteomes" id="UP000245466">
    <property type="component" value="Unassembled WGS sequence"/>
</dbReference>
<evidence type="ECO:0000313" key="2">
    <source>
        <dbReference type="Proteomes" id="UP000245466"/>
    </source>
</evidence>
<sequence>MLEQLQLTDLKCLVKSEGGVEGAEQQRVWGYAWLQVSGCLKIVSYYAARLL</sequence>
<accession>A0A2U1AUR1</accession>
<keyword evidence="2" id="KW-1185">Reference proteome</keyword>